<evidence type="ECO:0000313" key="4">
    <source>
        <dbReference type="Proteomes" id="UP001285855"/>
    </source>
</evidence>
<dbReference type="RefSeq" id="WP_320554128.1">
    <property type="nucleotide sequence ID" value="NZ_JAXDAE010000001.1"/>
</dbReference>
<organism evidence="3 4">
    <name type="scientific">Winogradskyella aquimaris</name>
    <dbReference type="NCBI Taxonomy" id="864074"/>
    <lineage>
        <taxon>Bacteria</taxon>
        <taxon>Pseudomonadati</taxon>
        <taxon>Bacteroidota</taxon>
        <taxon>Flavobacteriia</taxon>
        <taxon>Flavobacteriales</taxon>
        <taxon>Flavobacteriaceae</taxon>
        <taxon>Winogradskyella</taxon>
    </lineage>
</organism>
<dbReference type="EMBL" id="JAXDAE010000001">
    <property type="protein sequence ID" value="MDY2585740.1"/>
    <property type="molecule type" value="Genomic_DNA"/>
</dbReference>
<protein>
    <submittedName>
        <fullName evidence="3">DUF3857 domain-containing protein</fullName>
    </submittedName>
</protein>
<accession>A0ABU5EJX9</accession>
<dbReference type="Gene3D" id="2.60.120.1130">
    <property type="match status" value="1"/>
</dbReference>
<dbReference type="InterPro" id="IPR002931">
    <property type="entry name" value="Transglutaminase-like"/>
</dbReference>
<dbReference type="InterPro" id="IPR024618">
    <property type="entry name" value="DUF3857"/>
</dbReference>
<dbReference type="SUPFAM" id="SSF54001">
    <property type="entry name" value="Cysteine proteinases"/>
    <property type="match status" value="1"/>
</dbReference>
<evidence type="ECO:0000259" key="2">
    <source>
        <dbReference type="Pfam" id="PF12969"/>
    </source>
</evidence>
<evidence type="ECO:0000313" key="3">
    <source>
        <dbReference type="EMBL" id="MDY2585740.1"/>
    </source>
</evidence>
<dbReference type="Gene3D" id="3.10.620.30">
    <property type="match status" value="1"/>
</dbReference>
<sequence length="651" mass="75389">MTKNLILVFTFSLVFIQKSITQEVKFGKVSQEELNEKFYEKDSSANAAILYRNQKTYFSSTVSSVELVTEIHERIKVYNKEGFDKATVTFNLFKSRGTKNKVSKIKAYTFNLEGSKIKKTELDKDQIFKSEYSYNYNQVKFTMPNVKEGSVLDISYKITSPFYFNIEEFRFQYDIPIKKIEAELRTPDGYNFNTKNKGHISFYPERSRKRDVRMNMTVDVLNYTLEDVPALKDESYVNNINNYRAGVLFELTSILVPGQRTRYYSTSWKDVAQTIGSSDDYRNELDKTRSFDDSLDIIIAEHPDAKNKMKAIFKYLKEQISWNGIDGKYFQKGIKKALNEKKGNAGDINLTLVAMLRYAGIDANPVVISTKENLVPYFPTVDRLNYVIAYVVLNDQEYFLDATDEFSDINLLPIKDYNWQGVLIDNNNMVWRKVGIKNPDPGITQYMVNATINEEGGLEGSVMSRYTNHSAYSFRKGFKDQDLDNYLSTKEEQLNDIEISNYKVNNADTYEGYVSETYEFYKESSADILDGKIYIEPNLFLKTFENPFKLEQREFPVDFGYPVKEKQIININFPEGYVAESIPESLILKLPEDLGEFLFSPKIVGNNINLTVSVELNKSMMGPETYPYLKEFFNQMVNKQKEQIVLVKAEP</sequence>
<name>A0ABU5EJX9_9FLAO</name>
<dbReference type="Pfam" id="PF12969">
    <property type="entry name" value="DUF3857"/>
    <property type="match status" value="1"/>
</dbReference>
<keyword evidence="4" id="KW-1185">Reference proteome</keyword>
<gene>
    <name evidence="3" type="ORF">SNF14_00190</name>
</gene>
<feature type="domain" description="Transglutaminase-like" evidence="1">
    <location>
        <begin position="301"/>
        <end position="370"/>
    </location>
</feature>
<dbReference type="Proteomes" id="UP001285855">
    <property type="component" value="Unassembled WGS sequence"/>
</dbReference>
<dbReference type="InterPro" id="IPR038765">
    <property type="entry name" value="Papain-like_cys_pep_sf"/>
</dbReference>
<dbReference type="Gene3D" id="2.60.40.3140">
    <property type="match status" value="1"/>
</dbReference>
<dbReference type="Pfam" id="PF01841">
    <property type="entry name" value="Transglut_core"/>
    <property type="match status" value="1"/>
</dbReference>
<reference evidence="3 4" key="1">
    <citation type="submission" date="2023-11" db="EMBL/GenBank/DDBJ databases">
        <title>Winogradskyella pelagius sp. nov., isolated from coastal sediment.</title>
        <authorList>
            <person name="Li F."/>
        </authorList>
    </citation>
    <scope>NUCLEOTIDE SEQUENCE [LARGE SCALE GENOMIC DNA]</scope>
    <source>
        <strain evidence="3 4">KCTC 23502</strain>
    </source>
</reference>
<evidence type="ECO:0000259" key="1">
    <source>
        <dbReference type="Pfam" id="PF01841"/>
    </source>
</evidence>
<proteinExistence type="predicted"/>
<comment type="caution">
    <text evidence="3">The sequence shown here is derived from an EMBL/GenBank/DDBJ whole genome shotgun (WGS) entry which is preliminary data.</text>
</comment>
<feature type="domain" description="DUF3857" evidence="2">
    <location>
        <begin position="68"/>
        <end position="209"/>
    </location>
</feature>